<evidence type="ECO:0000313" key="2">
    <source>
        <dbReference type="Proteomes" id="UP000256708"/>
    </source>
</evidence>
<sequence length="148" mass="15724">MFTDIINNMKGQLTGELQSKYNLEPEKANKSVDLAKDNLMDEMKNRASSGDFGGIMDVLKGNKGATESTAVNSAIQRYVGDLTTKLGIPTSIANQVGPFVMTFIMNRFSSKVTSEGMGQSDIMSSLIGGGIKDSVTKGLGGKLGGMFK</sequence>
<dbReference type="Proteomes" id="UP000256708">
    <property type="component" value="Unassembled WGS sequence"/>
</dbReference>
<dbReference type="EMBL" id="QRGR01000027">
    <property type="protein sequence ID" value="RDV13164.1"/>
    <property type="molecule type" value="Genomic_DNA"/>
</dbReference>
<name>A0A3D8L706_9BACT</name>
<accession>A0A3D8L706</accession>
<evidence type="ECO:0008006" key="3">
    <source>
        <dbReference type="Google" id="ProtNLM"/>
    </source>
</evidence>
<reference evidence="2" key="1">
    <citation type="submission" date="2018-08" db="EMBL/GenBank/DDBJ databases">
        <authorList>
            <person name="Liu Z.-W."/>
            <person name="Du Z.-J."/>
        </authorList>
    </citation>
    <scope>NUCLEOTIDE SEQUENCE [LARGE SCALE GENOMIC DNA]</scope>
    <source>
        <strain evidence="2">H4X</strain>
    </source>
</reference>
<keyword evidence="2" id="KW-1185">Reference proteome</keyword>
<gene>
    <name evidence="1" type="ORF">DXT99_20670</name>
</gene>
<protein>
    <recommendedName>
        <fullName evidence="3">DUF937 domain-containing protein</fullName>
    </recommendedName>
</protein>
<dbReference type="AlphaFoldDB" id="A0A3D8L706"/>
<evidence type="ECO:0000313" key="1">
    <source>
        <dbReference type="EMBL" id="RDV13164.1"/>
    </source>
</evidence>
<organism evidence="1 2">
    <name type="scientific">Pontibacter diazotrophicus</name>
    <dbReference type="NCBI Taxonomy" id="1400979"/>
    <lineage>
        <taxon>Bacteria</taxon>
        <taxon>Pseudomonadati</taxon>
        <taxon>Bacteroidota</taxon>
        <taxon>Cytophagia</taxon>
        <taxon>Cytophagales</taxon>
        <taxon>Hymenobacteraceae</taxon>
        <taxon>Pontibacter</taxon>
    </lineage>
</organism>
<comment type="caution">
    <text evidence="1">The sequence shown here is derived from an EMBL/GenBank/DDBJ whole genome shotgun (WGS) entry which is preliminary data.</text>
</comment>
<dbReference type="OrthoDB" id="795413at2"/>
<proteinExistence type="predicted"/>
<dbReference type="RefSeq" id="WP_115567493.1">
    <property type="nucleotide sequence ID" value="NZ_QRGR01000027.1"/>
</dbReference>